<dbReference type="SMART" id="SM00304">
    <property type="entry name" value="HAMP"/>
    <property type="match status" value="1"/>
</dbReference>
<comment type="caution">
    <text evidence="18">The sequence shown here is derived from an EMBL/GenBank/DDBJ whole genome shotgun (WGS) entry which is preliminary data.</text>
</comment>
<dbReference type="SMART" id="SM00387">
    <property type="entry name" value="HATPase_c"/>
    <property type="match status" value="1"/>
</dbReference>
<dbReference type="Pfam" id="PF00512">
    <property type="entry name" value="HisKA"/>
    <property type="match status" value="1"/>
</dbReference>
<dbReference type="PROSITE" id="PS50885">
    <property type="entry name" value="HAMP"/>
    <property type="match status" value="1"/>
</dbReference>
<dbReference type="Gene3D" id="3.30.565.10">
    <property type="entry name" value="Histidine kinase-like ATPase, C-terminal domain"/>
    <property type="match status" value="1"/>
</dbReference>
<keyword evidence="14 15" id="KW-0472">Membrane</keyword>
<dbReference type="InterPro" id="IPR004358">
    <property type="entry name" value="Sig_transdc_His_kin-like_C"/>
</dbReference>
<evidence type="ECO:0000256" key="10">
    <source>
        <dbReference type="ARBA" id="ARBA00022777"/>
    </source>
</evidence>
<keyword evidence="6" id="KW-0597">Phosphoprotein</keyword>
<keyword evidence="8 15" id="KW-0812">Transmembrane</keyword>
<protein>
    <recommendedName>
        <fullName evidence="3">histidine kinase</fullName>
        <ecNumber evidence="3">2.7.13.3</ecNumber>
    </recommendedName>
</protein>
<dbReference type="InterPro" id="IPR050980">
    <property type="entry name" value="2C_sensor_his_kinase"/>
</dbReference>
<organism evidence="18 19">
    <name type="scientific">Sphingobium fluviale</name>
    <dbReference type="NCBI Taxonomy" id="2506423"/>
    <lineage>
        <taxon>Bacteria</taxon>
        <taxon>Pseudomonadati</taxon>
        <taxon>Pseudomonadota</taxon>
        <taxon>Alphaproteobacteria</taxon>
        <taxon>Sphingomonadales</taxon>
        <taxon>Sphingomonadaceae</taxon>
        <taxon>Sphingobium</taxon>
    </lineage>
</organism>
<feature type="domain" description="HAMP" evidence="17">
    <location>
        <begin position="177"/>
        <end position="229"/>
    </location>
</feature>
<dbReference type="CDD" id="cd06225">
    <property type="entry name" value="HAMP"/>
    <property type="match status" value="1"/>
</dbReference>
<evidence type="ECO:0000259" key="17">
    <source>
        <dbReference type="PROSITE" id="PS50885"/>
    </source>
</evidence>
<evidence type="ECO:0000256" key="6">
    <source>
        <dbReference type="ARBA" id="ARBA00022553"/>
    </source>
</evidence>
<dbReference type="CDD" id="cd00082">
    <property type="entry name" value="HisKA"/>
    <property type="match status" value="1"/>
</dbReference>
<evidence type="ECO:0000256" key="2">
    <source>
        <dbReference type="ARBA" id="ARBA00004429"/>
    </source>
</evidence>
<dbReference type="Gene3D" id="3.30.450.300">
    <property type="entry name" value="Sensor histidine kinase RisS, periplasmic domain"/>
    <property type="match status" value="1"/>
</dbReference>
<dbReference type="InterPro" id="IPR003594">
    <property type="entry name" value="HATPase_dom"/>
</dbReference>
<feature type="transmembrane region" description="Helical" evidence="15">
    <location>
        <begin position="17"/>
        <end position="40"/>
    </location>
</feature>
<dbReference type="SUPFAM" id="SSF47384">
    <property type="entry name" value="Homodimeric domain of signal transducing histidine kinase"/>
    <property type="match status" value="1"/>
</dbReference>
<proteinExistence type="predicted"/>
<accession>A0A4Q1KLM5</accession>
<evidence type="ECO:0000256" key="11">
    <source>
        <dbReference type="ARBA" id="ARBA00022840"/>
    </source>
</evidence>
<sequence>MCSPKATMVRRLIHRNIALLVGVVLAGQLLAGLLVMALVVQPQTARVASVTADMIEALSSAMDGLPPARRAALIAQINRRGAMAIRRAHDVPGDGPRFPSFIERQFTRALADRLATQRDLVWRTDAGRRLWVSLTLGGQDYWVSVTPPRSRGAMTSLLMASFIAFLVSAVGGLLLQRRLDQPLRRLAAAVDGYTPEQAHAPLDTSGPQEVAAVATAFNRMTERLAAHEAERAVMLGGVSHDLRTPLTRLRLCLEMMRGGDAELEATALRQVERIEAMLGQFLDFARGFEAEEFQRCDIAALLEQVVADHAALPPVALAAAPGLTAKVRPLALSRAVGNLLANALRHGAAPVRVEARMDDKSLIIAVTDAGAGFEAVSSGDLMRPFARGDAARGGDGTGLGLAIVERAVTAQGGHVAFARTAGGFEACITINCA</sequence>
<dbReference type="Pfam" id="PF02518">
    <property type="entry name" value="HATPase_c"/>
    <property type="match status" value="1"/>
</dbReference>
<evidence type="ECO:0000313" key="19">
    <source>
        <dbReference type="Proteomes" id="UP000290958"/>
    </source>
</evidence>
<evidence type="ECO:0000256" key="5">
    <source>
        <dbReference type="ARBA" id="ARBA00022519"/>
    </source>
</evidence>
<evidence type="ECO:0000256" key="3">
    <source>
        <dbReference type="ARBA" id="ARBA00012438"/>
    </source>
</evidence>
<evidence type="ECO:0000256" key="9">
    <source>
        <dbReference type="ARBA" id="ARBA00022741"/>
    </source>
</evidence>
<dbReference type="PRINTS" id="PR00344">
    <property type="entry name" value="BCTRLSENSOR"/>
</dbReference>
<comment type="subcellular location">
    <subcellularLocation>
        <location evidence="2">Cell inner membrane</location>
        <topology evidence="2">Multi-pass membrane protein</topology>
    </subcellularLocation>
</comment>
<dbReference type="PANTHER" id="PTHR44936">
    <property type="entry name" value="SENSOR PROTEIN CREC"/>
    <property type="match status" value="1"/>
</dbReference>
<evidence type="ECO:0000256" key="7">
    <source>
        <dbReference type="ARBA" id="ARBA00022679"/>
    </source>
</evidence>
<dbReference type="PANTHER" id="PTHR44936:SF5">
    <property type="entry name" value="SENSOR HISTIDINE KINASE ENVZ"/>
    <property type="match status" value="1"/>
</dbReference>
<evidence type="ECO:0000256" key="4">
    <source>
        <dbReference type="ARBA" id="ARBA00022475"/>
    </source>
</evidence>
<keyword evidence="7" id="KW-0808">Transferase</keyword>
<gene>
    <name evidence="18" type="ORF">EQG66_00785</name>
</gene>
<comment type="catalytic activity">
    <reaction evidence="1">
        <text>ATP + protein L-histidine = ADP + protein N-phospho-L-histidine.</text>
        <dbReference type="EC" id="2.7.13.3"/>
    </reaction>
</comment>
<dbReference type="GO" id="GO:0000155">
    <property type="term" value="F:phosphorelay sensor kinase activity"/>
    <property type="evidence" value="ECO:0007669"/>
    <property type="project" value="InterPro"/>
</dbReference>
<keyword evidence="11" id="KW-0067">ATP-binding</keyword>
<dbReference type="InterPro" id="IPR038421">
    <property type="entry name" value="RisS_PPD_sf"/>
</dbReference>
<dbReference type="EMBL" id="SBKP01000001">
    <property type="protein sequence ID" value="RXR30861.1"/>
    <property type="molecule type" value="Genomic_DNA"/>
</dbReference>
<dbReference type="SMART" id="SM00388">
    <property type="entry name" value="HisKA"/>
    <property type="match status" value="1"/>
</dbReference>
<feature type="transmembrane region" description="Helical" evidence="15">
    <location>
        <begin position="153"/>
        <end position="175"/>
    </location>
</feature>
<dbReference type="SUPFAM" id="SSF55874">
    <property type="entry name" value="ATPase domain of HSP90 chaperone/DNA topoisomerase II/histidine kinase"/>
    <property type="match status" value="1"/>
</dbReference>
<evidence type="ECO:0000256" key="1">
    <source>
        <dbReference type="ARBA" id="ARBA00000085"/>
    </source>
</evidence>
<keyword evidence="10" id="KW-0418">Kinase</keyword>
<dbReference type="PROSITE" id="PS50109">
    <property type="entry name" value="HIS_KIN"/>
    <property type="match status" value="1"/>
</dbReference>
<dbReference type="InterPro" id="IPR003661">
    <property type="entry name" value="HisK_dim/P_dom"/>
</dbReference>
<keyword evidence="9" id="KW-0547">Nucleotide-binding</keyword>
<evidence type="ECO:0000313" key="18">
    <source>
        <dbReference type="EMBL" id="RXR30861.1"/>
    </source>
</evidence>
<dbReference type="OrthoDB" id="9804645at2"/>
<name>A0A4Q1KLM5_9SPHN</name>
<keyword evidence="4" id="KW-1003">Cell membrane</keyword>
<dbReference type="AlphaFoldDB" id="A0A4Q1KLM5"/>
<keyword evidence="5" id="KW-0997">Cell inner membrane</keyword>
<evidence type="ECO:0000259" key="16">
    <source>
        <dbReference type="PROSITE" id="PS50109"/>
    </source>
</evidence>
<dbReference type="GO" id="GO:0005524">
    <property type="term" value="F:ATP binding"/>
    <property type="evidence" value="ECO:0007669"/>
    <property type="project" value="UniProtKB-KW"/>
</dbReference>
<dbReference type="Gene3D" id="1.10.287.130">
    <property type="match status" value="1"/>
</dbReference>
<reference evidence="19" key="1">
    <citation type="submission" date="2019-01" db="EMBL/GenBank/DDBJ databases">
        <title>Cytophagaceae bacterium strain CAR-16.</title>
        <authorList>
            <person name="Chen W.-M."/>
        </authorList>
    </citation>
    <scope>NUCLEOTIDE SEQUENCE [LARGE SCALE GENOMIC DNA]</scope>
    <source>
        <strain evidence="19">CHR27</strain>
    </source>
</reference>
<dbReference type="EC" id="2.7.13.3" evidence="3"/>
<keyword evidence="12 15" id="KW-1133">Transmembrane helix</keyword>
<dbReference type="Proteomes" id="UP000290958">
    <property type="component" value="Unassembled WGS sequence"/>
</dbReference>
<evidence type="ECO:0000256" key="15">
    <source>
        <dbReference type="SAM" id="Phobius"/>
    </source>
</evidence>
<dbReference type="InterPro" id="IPR005467">
    <property type="entry name" value="His_kinase_dom"/>
</dbReference>
<evidence type="ECO:0000256" key="8">
    <source>
        <dbReference type="ARBA" id="ARBA00022692"/>
    </source>
</evidence>
<evidence type="ECO:0000256" key="13">
    <source>
        <dbReference type="ARBA" id="ARBA00023012"/>
    </source>
</evidence>
<dbReference type="InterPro" id="IPR036890">
    <property type="entry name" value="HATPase_C_sf"/>
</dbReference>
<evidence type="ECO:0000256" key="12">
    <source>
        <dbReference type="ARBA" id="ARBA00022989"/>
    </source>
</evidence>
<evidence type="ECO:0000256" key="14">
    <source>
        <dbReference type="ARBA" id="ARBA00023136"/>
    </source>
</evidence>
<keyword evidence="19" id="KW-1185">Reference proteome</keyword>
<feature type="domain" description="Histidine kinase" evidence="16">
    <location>
        <begin position="237"/>
        <end position="433"/>
    </location>
</feature>
<dbReference type="GO" id="GO:0005886">
    <property type="term" value="C:plasma membrane"/>
    <property type="evidence" value="ECO:0007669"/>
    <property type="project" value="UniProtKB-SubCell"/>
</dbReference>
<keyword evidence="13" id="KW-0902">Two-component regulatory system</keyword>
<dbReference type="InterPro" id="IPR036097">
    <property type="entry name" value="HisK_dim/P_sf"/>
</dbReference>
<dbReference type="InterPro" id="IPR003660">
    <property type="entry name" value="HAMP_dom"/>
</dbReference>
<dbReference type="Pfam" id="PF00672">
    <property type="entry name" value="HAMP"/>
    <property type="match status" value="1"/>
</dbReference>